<evidence type="ECO:0000313" key="6">
    <source>
        <dbReference type="RefSeq" id="XP_058974792.1"/>
    </source>
</evidence>
<dbReference type="SUPFAM" id="SSF47473">
    <property type="entry name" value="EF-hand"/>
    <property type="match status" value="1"/>
</dbReference>
<evidence type="ECO:0000256" key="1">
    <source>
        <dbReference type="ARBA" id="ARBA00022723"/>
    </source>
</evidence>
<dbReference type="RefSeq" id="XP_058974792.1">
    <property type="nucleotide sequence ID" value="XM_059118809.1"/>
</dbReference>
<protein>
    <submittedName>
        <fullName evidence="6">Calcyphosin-like protein isoform X1</fullName>
    </submittedName>
</protein>
<dbReference type="GeneID" id="131800937"/>
<dbReference type="Pfam" id="PF13833">
    <property type="entry name" value="EF-hand_8"/>
    <property type="match status" value="1"/>
</dbReference>
<dbReference type="InterPro" id="IPR018247">
    <property type="entry name" value="EF_Hand_1_Ca_BS"/>
</dbReference>
<evidence type="ECO:0000256" key="3">
    <source>
        <dbReference type="ARBA" id="ARBA00022837"/>
    </source>
</evidence>
<keyword evidence="2" id="KW-0677">Repeat</keyword>
<dbReference type="PROSITE" id="PS50222">
    <property type="entry name" value="EF_HAND_2"/>
    <property type="match status" value="2"/>
</dbReference>
<keyword evidence="1" id="KW-0479">Metal-binding</keyword>
<feature type="domain" description="EF-hand" evidence="4">
    <location>
        <begin position="141"/>
        <end position="176"/>
    </location>
</feature>
<reference evidence="6" key="1">
    <citation type="submission" date="2025-08" db="UniProtKB">
        <authorList>
            <consortium name="RefSeq"/>
        </authorList>
    </citation>
    <scope>IDENTIFICATION</scope>
    <source>
        <strain evidence="6">Aabys</strain>
        <tissue evidence="6">Whole body</tissue>
    </source>
</reference>
<dbReference type="PROSITE" id="PS00018">
    <property type="entry name" value="EF_HAND_1"/>
    <property type="match status" value="1"/>
</dbReference>
<accession>A0ABM3UMN7</accession>
<dbReference type="InterPro" id="IPR051581">
    <property type="entry name" value="Ca-bind"/>
</dbReference>
<dbReference type="InterPro" id="IPR011992">
    <property type="entry name" value="EF-hand-dom_pair"/>
</dbReference>
<dbReference type="Gene3D" id="1.10.238.10">
    <property type="entry name" value="EF-hand"/>
    <property type="match status" value="2"/>
</dbReference>
<evidence type="ECO:0000256" key="2">
    <source>
        <dbReference type="ARBA" id="ARBA00022737"/>
    </source>
</evidence>
<keyword evidence="5" id="KW-1185">Reference proteome</keyword>
<gene>
    <name evidence="6" type="primary">LOC131800937</name>
</gene>
<feature type="domain" description="EF-hand" evidence="4">
    <location>
        <begin position="105"/>
        <end position="140"/>
    </location>
</feature>
<evidence type="ECO:0000313" key="5">
    <source>
        <dbReference type="Proteomes" id="UP001652621"/>
    </source>
</evidence>
<sequence>MRSYINHNTYTCTYVRCLYVNGELLMSFRDDFYSKEATLINRARRELANGLEKQPIDKLRLKCFTRGSAGILSLCRSLRNMENGESKSVNFDDFKAAIKQSGIDCTDDEVKDIFACFDGDNCGHINTKEFVSKLRPPMIRSRLDVIEKAFAKADHSGNGVITVNDLKNLYNVKDHPKYLSGEVTEKQILSEFLSNFDGNTGNLNAKIPKEDFLNYYAGVSASIDNDAYFDLVMRRAYKL</sequence>
<name>A0ABM3UMN7_MUSDO</name>
<dbReference type="PANTHER" id="PTHR34524">
    <property type="entry name" value="CALCYPHOSIN"/>
    <property type="match status" value="1"/>
</dbReference>
<dbReference type="PANTHER" id="PTHR34524:SF6">
    <property type="entry name" value="CALCYPHOSINE LIKE"/>
    <property type="match status" value="1"/>
</dbReference>
<evidence type="ECO:0000259" key="4">
    <source>
        <dbReference type="PROSITE" id="PS50222"/>
    </source>
</evidence>
<dbReference type="InterPro" id="IPR002048">
    <property type="entry name" value="EF_hand_dom"/>
</dbReference>
<organism evidence="5 6">
    <name type="scientific">Musca domestica</name>
    <name type="common">House fly</name>
    <dbReference type="NCBI Taxonomy" id="7370"/>
    <lineage>
        <taxon>Eukaryota</taxon>
        <taxon>Metazoa</taxon>
        <taxon>Ecdysozoa</taxon>
        <taxon>Arthropoda</taxon>
        <taxon>Hexapoda</taxon>
        <taxon>Insecta</taxon>
        <taxon>Pterygota</taxon>
        <taxon>Neoptera</taxon>
        <taxon>Endopterygota</taxon>
        <taxon>Diptera</taxon>
        <taxon>Brachycera</taxon>
        <taxon>Muscomorpha</taxon>
        <taxon>Muscoidea</taxon>
        <taxon>Muscidae</taxon>
        <taxon>Musca</taxon>
    </lineage>
</organism>
<dbReference type="Proteomes" id="UP001652621">
    <property type="component" value="Unplaced"/>
</dbReference>
<proteinExistence type="predicted"/>
<keyword evidence="3" id="KW-0106">Calcium</keyword>